<gene>
    <name evidence="1" type="ORF">BSL82_09640</name>
</gene>
<dbReference type="KEGG" id="sphj:BSL82_09640"/>
<accession>A0A1L3ZV90</accession>
<dbReference type="EMBL" id="CP018221">
    <property type="protein sequence ID" value="API59543.1"/>
    <property type="molecule type" value="Genomic_DNA"/>
</dbReference>
<keyword evidence="2" id="KW-1185">Reference proteome</keyword>
<proteinExistence type="predicted"/>
<dbReference type="Proteomes" id="UP000182063">
    <property type="component" value="Chromosome"/>
</dbReference>
<reference evidence="2" key="1">
    <citation type="submission" date="2016-11" db="EMBL/GenBank/DDBJ databases">
        <title>Complete Genome Sequence of alachlor-degrading Sphingomonas sp. strain JJ-A5.</title>
        <authorList>
            <person name="Lee H."/>
            <person name="Ka J.-O."/>
        </authorList>
    </citation>
    <scope>NUCLEOTIDE SEQUENCE [LARGE SCALE GENOMIC DNA]</scope>
    <source>
        <strain evidence="2">JJ-A5</strain>
    </source>
</reference>
<sequence length="64" mass="6954">MTVGPTTQRLCLLAVDCAALGGVVAAQTLLFPQRKTCLYLVGKLSVWLTIAPETWFKDVFKGRG</sequence>
<dbReference type="STRING" id="1921510.BSL82_09640"/>
<organism evidence="1 2">
    <name type="scientific">Tardibacter chloracetimidivorans</name>
    <dbReference type="NCBI Taxonomy" id="1921510"/>
    <lineage>
        <taxon>Bacteria</taxon>
        <taxon>Pseudomonadati</taxon>
        <taxon>Pseudomonadota</taxon>
        <taxon>Alphaproteobacteria</taxon>
        <taxon>Sphingomonadales</taxon>
        <taxon>Sphingomonadaceae</taxon>
        <taxon>Tardibacter</taxon>
    </lineage>
</organism>
<protein>
    <submittedName>
        <fullName evidence="1">Uncharacterized protein</fullName>
    </submittedName>
</protein>
<evidence type="ECO:0000313" key="1">
    <source>
        <dbReference type="EMBL" id="API59543.1"/>
    </source>
</evidence>
<dbReference type="AlphaFoldDB" id="A0A1L3ZV90"/>
<name>A0A1L3ZV90_9SPHN</name>
<evidence type="ECO:0000313" key="2">
    <source>
        <dbReference type="Proteomes" id="UP000182063"/>
    </source>
</evidence>